<accession>A0ABM1QAC5</accession>
<sequence>MTNANQGLGIVLHFRLEIDQNLHIIYKECTHFYACDIHELALCFRVLRQDGHYVQESIFENILNKKGRLEDDPKVDVKVLLYEAFEIFLEDEETHDGVKEFMFDRLNELCSCRKSHQERVMMSTLAQPRHKTLRRLTSNRFISMIKIAGQENKEWFQSILGVAEIKSILLKSLVHEEMSQISKWWRELGLEKELRKIRNQPLKWYTWSREILQDPTLTEQRLDLTKPISLVYVKDDIFDVYGKLEELIIFTQVVERWDHKGLEKLPRYMKVCFEALDMITMEISMKICKSHGWNPTDSLRKSWASLCKAFLIEAKWFNSGYLPNTEEYMKNGVVSSGVHLVMLHVYFLLGEELTREKVELIESNPRIVSSAATILRLWDDLGSAKDENQDGADGSYIECYMNEYEGSTVDEARTHVFHKISKAWKCLNMECLNPSPFSRSFSKACLNIARTVPLMYKYNYDDDQRLLGLDKYLKSLM</sequence>
<feature type="domain" description="Terpene synthase N-terminal" evidence="6">
    <location>
        <begin position="6"/>
        <end position="114"/>
    </location>
</feature>
<dbReference type="InterPro" id="IPR005630">
    <property type="entry name" value="Terpene_synthase_metal-bd"/>
</dbReference>
<evidence type="ECO:0000256" key="1">
    <source>
        <dbReference type="ARBA" id="ARBA00001946"/>
    </source>
</evidence>
<dbReference type="InterPro" id="IPR034741">
    <property type="entry name" value="Terpene_cyclase-like_1_C"/>
</dbReference>
<keyword evidence="4" id="KW-0464">Manganese</keyword>
<name>A0ABM1QAC5_CAMSA</name>
<dbReference type="Gene3D" id="1.50.10.130">
    <property type="entry name" value="Terpene synthase, N-terminal domain"/>
    <property type="match status" value="1"/>
</dbReference>
<keyword evidence="3" id="KW-0460">Magnesium</keyword>
<dbReference type="InterPro" id="IPR001906">
    <property type="entry name" value="Terpene_synth_N"/>
</dbReference>
<evidence type="ECO:0000256" key="4">
    <source>
        <dbReference type="ARBA" id="ARBA00023211"/>
    </source>
</evidence>
<evidence type="ECO:0000256" key="3">
    <source>
        <dbReference type="ARBA" id="ARBA00022842"/>
    </source>
</evidence>
<organism evidence="8 9">
    <name type="scientific">Camelina sativa</name>
    <name type="common">False flax</name>
    <name type="synonym">Myagrum sativum</name>
    <dbReference type="NCBI Taxonomy" id="90675"/>
    <lineage>
        <taxon>Eukaryota</taxon>
        <taxon>Viridiplantae</taxon>
        <taxon>Streptophyta</taxon>
        <taxon>Embryophyta</taxon>
        <taxon>Tracheophyta</taxon>
        <taxon>Spermatophyta</taxon>
        <taxon>Magnoliopsida</taxon>
        <taxon>eudicotyledons</taxon>
        <taxon>Gunneridae</taxon>
        <taxon>Pentapetalae</taxon>
        <taxon>rosids</taxon>
        <taxon>malvids</taxon>
        <taxon>Brassicales</taxon>
        <taxon>Brassicaceae</taxon>
        <taxon>Camelineae</taxon>
        <taxon>Camelina</taxon>
    </lineage>
</organism>
<gene>
    <name evidence="9" type="primary">LOC104705165</name>
</gene>
<dbReference type="SFLD" id="SFLDS00005">
    <property type="entry name" value="Isoprenoid_Synthase_Type_I"/>
    <property type="match status" value="1"/>
</dbReference>
<keyword evidence="5" id="KW-0456">Lyase</keyword>
<dbReference type="InterPro" id="IPR050148">
    <property type="entry name" value="Terpene_synthase-like"/>
</dbReference>
<keyword evidence="2" id="KW-0479">Metal-binding</keyword>
<dbReference type="Proteomes" id="UP000694864">
    <property type="component" value="Chromosome 7"/>
</dbReference>
<dbReference type="InterPro" id="IPR036965">
    <property type="entry name" value="Terpene_synth_N_sf"/>
</dbReference>
<protein>
    <submittedName>
        <fullName evidence="9">S-(+)-linalool synthase, chloroplastic</fullName>
    </submittedName>
</protein>
<dbReference type="SUPFAM" id="SSF48576">
    <property type="entry name" value="Terpenoid synthases"/>
    <property type="match status" value="1"/>
</dbReference>
<evidence type="ECO:0000313" key="8">
    <source>
        <dbReference type="Proteomes" id="UP000694864"/>
    </source>
</evidence>
<proteinExistence type="predicted"/>
<dbReference type="Pfam" id="PF03936">
    <property type="entry name" value="Terpene_synth_C"/>
    <property type="match status" value="1"/>
</dbReference>
<feature type="domain" description="Terpene synthase metal-binding" evidence="7">
    <location>
        <begin position="186"/>
        <end position="425"/>
    </location>
</feature>
<evidence type="ECO:0000259" key="6">
    <source>
        <dbReference type="Pfam" id="PF01397"/>
    </source>
</evidence>
<dbReference type="PANTHER" id="PTHR31225:SF0">
    <property type="entry name" value="S-(+)-LINALOOL SYNTHASE, CHLOROPLASTIC"/>
    <property type="match status" value="1"/>
</dbReference>
<evidence type="ECO:0000256" key="5">
    <source>
        <dbReference type="ARBA" id="ARBA00023239"/>
    </source>
</evidence>
<dbReference type="PANTHER" id="PTHR31225">
    <property type="entry name" value="OS04G0344100 PROTEIN-RELATED"/>
    <property type="match status" value="1"/>
</dbReference>
<dbReference type="Pfam" id="PF01397">
    <property type="entry name" value="Terpene_synth"/>
    <property type="match status" value="1"/>
</dbReference>
<dbReference type="RefSeq" id="XP_019083713.1">
    <property type="nucleotide sequence ID" value="XM_019228168.1"/>
</dbReference>
<dbReference type="InterPro" id="IPR008930">
    <property type="entry name" value="Terpenoid_cyclase/PrenylTrfase"/>
</dbReference>
<evidence type="ECO:0000313" key="9">
    <source>
        <dbReference type="RefSeq" id="XP_019083713.1"/>
    </source>
</evidence>
<keyword evidence="8" id="KW-1185">Reference proteome</keyword>
<reference evidence="9" key="2">
    <citation type="submission" date="2025-08" db="UniProtKB">
        <authorList>
            <consortium name="RefSeq"/>
        </authorList>
    </citation>
    <scope>IDENTIFICATION</scope>
    <source>
        <tissue evidence="9">Leaf</tissue>
    </source>
</reference>
<comment type="cofactor">
    <cofactor evidence="1">
        <name>Mg(2+)</name>
        <dbReference type="ChEBI" id="CHEBI:18420"/>
    </cofactor>
</comment>
<dbReference type="SUPFAM" id="SSF48239">
    <property type="entry name" value="Terpenoid cyclases/Protein prenyltransferases"/>
    <property type="match status" value="1"/>
</dbReference>
<evidence type="ECO:0000259" key="7">
    <source>
        <dbReference type="Pfam" id="PF03936"/>
    </source>
</evidence>
<dbReference type="GeneID" id="104705165"/>
<dbReference type="SFLD" id="SFLDG01019">
    <property type="entry name" value="Terpene_Cyclase_Like_1_C_Termi"/>
    <property type="match status" value="1"/>
</dbReference>
<reference evidence="8" key="1">
    <citation type="journal article" date="2014" name="Nat. Commun.">
        <title>The emerging biofuel crop Camelina sativa retains a highly undifferentiated hexaploid genome structure.</title>
        <authorList>
            <person name="Kagale S."/>
            <person name="Koh C."/>
            <person name="Nixon J."/>
            <person name="Bollina V."/>
            <person name="Clarke W.E."/>
            <person name="Tuteja R."/>
            <person name="Spillane C."/>
            <person name="Robinson S.J."/>
            <person name="Links M.G."/>
            <person name="Clarke C."/>
            <person name="Higgins E.E."/>
            <person name="Huebert T."/>
            <person name="Sharpe A.G."/>
            <person name="Parkin I.A."/>
        </authorList>
    </citation>
    <scope>NUCLEOTIDE SEQUENCE [LARGE SCALE GENOMIC DNA]</scope>
    <source>
        <strain evidence="8">cv. DH55</strain>
    </source>
</reference>
<evidence type="ECO:0000256" key="2">
    <source>
        <dbReference type="ARBA" id="ARBA00022723"/>
    </source>
</evidence>
<dbReference type="Gene3D" id="1.10.600.10">
    <property type="entry name" value="Farnesyl Diphosphate Synthase"/>
    <property type="match status" value="1"/>
</dbReference>
<dbReference type="InterPro" id="IPR008949">
    <property type="entry name" value="Isoprenoid_synthase_dom_sf"/>
</dbReference>